<dbReference type="Pfam" id="PF12349">
    <property type="entry name" value="Sterol-sensing"/>
    <property type="match status" value="1"/>
</dbReference>
<feature type="transmembrane region" description="Helical" evidence="3">
    <location>
        <begin position="217"/>
        <end position="238"/>
    </location>
</feature>
<dbReference type="PANTHER" id="PTHR10796">
    <property type="entry name" value="PATCHED-RELATED"/>
    <property type="match status" value="1"/>
</dbReference>
<keyword evidence="3" id="KW-0812">Transmembrane</keyword>
<feature type="transmembrane region" description="Helical" evidence="3">
    <location>
        <begin position="739"/>
        <end position="760"/>
    </location>
</feature>
<proteinExistence type="inferred from homology"/>
<dbReference type="Gene3D" id="1.20.1640.10">
    <property type="entry name" value="Multidrug efflux transporter AcrB transmembrane domain"/>
    <property type="match status" value="2"/>
</dbReference>
<evidence type="ECO:0000313" key="5">
    <source>
        <dbReference type="EMBL" id="CAK0866930.1"/>
    </source>
</evidence>
<dbReference type="EMBL" id="CAUYUJ010016589">
    <property type="protein sequence ID" value="CAK0866930.1"/>
    <property type="molecule type" value="Genomic_DNA"/>
</dbReference>
<feature type="transmembrane region" description="Helical" evidence="3">
    <location>
        <begin position="250"/>
        <end position="271"/>
    </location>
</feature>
<evidence type="ECO:0000256" key="2">
    <source>
        <dbReference type="SAM" id="MobiDB-lite"/>
    </source>
</evidence>
<gene>
    <name evidence="5" type="ORF">PCOR1329_LOCUS53981</name>
</gene>
<comment type="caution">
    <text evidence="5">The sequence shown here is derived from an EMBL/GenBank/DDBJ whole genome shotgun (WGS) entry which is preliminary data.</text>
</comment>
<dbReference type="PANTHER" id="PTHR10796:SF92">
    <property type="entry name" value="PATCHED-RELATED, ISOFORM A"/>
    <property type="match status" value="1"/>
</dbReference>
<feature type="transmembrane region" description="Helical" evidence="3">
    <location>
        <begin position="190"/>
        <end position="210"/>
    </location>
</feature>
<dbReference type="InterPro" id="IPR000731">
    <property type="entry name" value="SSD"/>
</dbReference>
<dbReference type="SUPFAM" id="SSF82866">
    <property type="entry name" value="Multidrug efflux transporter AcrB transmembrane domain"/>
    <property type="match status" value="2"/>
</dbReference>
<evidence type="ECO:0000256" key="3">
    <source>
        <dbReference type="SAM" id="Phobius"/>
    </source>
</evidence>
<feature type="transmembrane region" description="Helical" evidence="3">
    <location>
        <begin position="292"/>
        <end position="317"/>
    </location>
</feature>
<dbReference type="InterPro" id="IPR053958">
    <property type="entry name" value="HMGCR/SNAP/NPC1-like_SSD"/>
</dbReference>
<keyword evidence="6" id="KW-1185">Reference proteome</keyword>
<reference evidence="5" key="1">
    <citation type="submission" date="2023-10" db="EMBL/GenBank/DDBJ databases">
        <authorList>
            <person name="Chen Y."/>
            <person name="Shah S."/>
            <person name="Dougan E. K."/>
            <person name="Thang M."/>
            <person name="Chan C."/>
        </authorList>
    </citation>
    <scope>NUCLEOTIDE SEQUENCE [LARGE SCALE GENOMIC DNA]</scope>
</reference>
<evidence type="ECO:0000313" key="6">
    <source>
        <dbReference type="Proteomes" id="UP001189429"/>
    </source>
</evidence>
<feature type="region of interest" description="Disordered" evidence="2">
    <location>
        <begin position="810"/>
        <end position="845"/>
    </location>
</feature>
<accession>A0ABN9V2E8</accession>
<dbReference type="PROSITE" id="PS50156">
    <property type="entry name" value="SSD"/>
    <property type="match status" value="1"/>
</dbReference>
<feature type="transmembrane region" description="Helical" evidence="3">
    <location>
        <begin position="323"/>
        <end position="345"/>
    </location>
</feature>
<feature type="transmembrane region" description="Helical" evidence="3">
    <location>
        <begin position="772"/>
        <end position="794"/>
    </location>
</feature>
<keyword evidence="3" id="KW-0472">Membrane</keyword>
<evidence type="ECO:0000256" key="1">
    <source>
        <dbReference type="ARBA" id="ARBA00005585"/>
    </source>
</evidence>
<feature type="domain" description="SSD" evidence="4">
    <location>
        <begin position="187"/>
        <end position="345"/>
    </location>
</feature>
<feature type="transmembrane region" description="Helical" evidence="3">
    <location>
        <begin position="700"/>
        <end position="718"/>
    </location>
</feature>
<sequence length="845" mass="89137">MRVNQVVLEAKSGSVLDKAFLLGALALHHEITAVAAPGGNFTSLCVQMPSDGQPCFIRSVLGVWDYDASALSADADPLATLNSDGQSQDDLQSLLGGLTFSGTDVQSAQAMMMTYFMENGREEGESGYTDPVAEEWESELLTLLGCDAPICDDDDNCACSYDSAHFRVFARAERSLGDAFGDVIRGDVGLINGAFMLMIIYLVLNLGGLCHKIESRALLAVGCTLSIVLAGAAGYGLAAWMQFPYTPAHGILPFVILGIGVDDSFVIMNAFDRTSPALPVSERIAKAISHAGVSIMVTSLTDFVAFAISVSSALPALSSFCMYAALAVLMLFLLQIFFFAALATFDARRVAAGRIDCCPCIGPRGCPCCPTTPAELAAAAIEKGGKDPNQMLCSPPQHKGGRIGQFLQRASAPMLASPAVIAVVIVLFSGLCGVCAWQASELAVQDTQRNFIPDDSYAASFLNKADVYFSGNGQSVDIVTLGGDYYAAQAGLTSISSKLSALDFVKPATEASFRSWADAFKAACLAGSAAQAVDSGGLVTSETEYYSSLAAWLQGAGARYSGDVVWVDEADPAQGIKASRFSAELEAMNRVVAGRLVVDADRAIEVMDELRETCESWNDLPGGSAMPYSYNFLSWETFRIIKKELFQSVGLCLAAVFVIALVLLAHPLTALLVFLVVVMTVVDILGCMNMWGLAIDNVSVIQLVISVGLCIDYAAHVGHNFMLHQGTRSQRVVATLGDVGSAVLCGGISTFLGVLLLSLSKSYVFRVLFQTFFLTVILGLAHGLILLPALLAAFGPDPYQGSTTAVEDLAASKASDKEPAADNAEPTASDKVPTGEQPAPEVLGA</sequence>
<protein>
    <recommendedName>
        <fullName evidence="4">SSD domain-containing protein</fullName>
    </recommendedName>
</protein>
<keyword evidence="3" id="KW-1133">Transmembrane helix</keyword>
<evidence type="ECO:0000259" key="4">
    <source>
        <dbReference type="PROSITE" id="PS50156"/>
    </source>
</evidence>
<organism evidence="5 6">
    <name type="scientific">Prorocentrum cordatum</name>
    <dbReference type="NCBI Taxonomy" id="2364126"/>
    <lineage>
        <taxon>Eukaryota</taxon>
        <taxon>Sar</taxon>
        <taxon>Alveolata</taxon>
        <taxon>Dinophyceae</taxon>
        <taxon>Prorocentrales</taxon>
        <taxon>Prorocentraceae</taxon>
        <taxon>Prorocentrum</taxon>
    </lineage>
</organism>
<dbReference type="Proteomes" id="UP001189429">
    <property type="component" value="Unassembled WGS sequence"/>
</dbReference>
<feature type="transmembrane region" description="Helical" evidence="3">
    <location>
        <begin position="671"/>
        <end position="694"/>
    </location>
</feature>
<feature type="transmembrane region" description="Helical" evidence="3">
    <location>
        <begin position="645"/>
        <end position="664"/>
    </location>
</feature>
<name>A0ABN9V2E8_9DINO</name>
<comment type="similarity">
    <text evidence="1">Belongs to the patched family.</text>
</comment>
<dbReference type="InterPro" id="IPR051697">
    <property type="entry name" value="Patched_domain-protein"/>
</dbReference>